<feature type="domain" description="RNA polymerase sigma-70 region 2" evidence="7">
    <location>
        <begin position="71"/>
        <end position="139"/>
    </location>
</feature>
<dbReference type="InterPro" id="IPR013325">
    <property type="entry name" value="RNA_pol_sigma_r2"/>
</dbReference>
<comment type="similarity">
    <text evidence="1">Belongs to the sigma-70 factor family. ECF subfamily.</text>
</comment>
<protein>
    <recommendedName>
        <fullName evidence="11">RNA polymerase sigma factor</fullName>
    </recommendedName>
</protein>
<dbReference type="InterPro" id="IPR013324">
    <property type="entry name" value="RNA_pol_sigma_r3/r4-like"/>
</dbReference>
<dbReference type="InterPro" id="IPR007627">
    <property type="entry name" value="RNA_pol_sigma70_r2"/>
</dbReference>
<dbReference type="InterPro" id="IPR013249">
    <property type="entry name" value="RNA_pol_sigma70_r4_t2"/>
</dbReference>
<dbReference type="CDD" id="cd06171">
    <property type="entry name" value="Sigma70_r4"/>
    <property type="match status" value="1"/>
</dbReference>
<evidence type="ECO:0000259" key="7">
    <source>
        <dbReference type="Pfam" id="PF04542"/>
    </source>
</evidence>
<accession>A0A9W6RQ01</accession>
<sequence>MTRSQVLDRPLNRTTVADRPVVAPRGRDRANAPVRARRGGDVPPRGAVPAPVQGPAQESDALGDDAFSRTLYERHGTVLLSFVVQLCGGDRYRAEDVVQETAVRAWQHRGILDPTTDQVRTWLFTVAHRLVIDHHRARQARPKEVADEPEEPAVPDPADRVVTLRAVLETMTELTVQQREVLIYTYYAGYSVEQTAAALGLAPGTVKSRAHYAMRALRASLRAQAVMD</sequence>
<dbReference type="SUPFAM" id="SSF88659">
    <property type="entry name" value="Sigma3 and sigma4 domains of RNA polymerase sigma factors"/>
    <property type="match status" value="1"/>
</dbReference>
<evidence type="ECO:0008006" key="11">
    <source>
        <dbReference type="Google" id="ProtNLM"/>
    </source>
</evidence>
<organism evidence="9 10">
    <name type="scientific">Actinoallomurus iriomotensis</name>
    <dbReference type="NCBI Taxonomy" id="478107"/>
    <lineage>
        <taxon>Bacteria</taxon>
        <taxon>Bacillati</taxon>
        <taxon>Actinomycetota</taxon>
        <taxon>Actinomycetes</taxon>
        <taxon>Streptosporangiales</taxon>
        <taxon>Thermomonosporaceae</taxon>
        <taxon>Actinoallomurus</taxon>
    </lineage>
</organism>
<evidence type="ECO:0000313" key="9">
    <source>
        <dbReference type="EMBL" id="GLY80336.1"/>
    </source>
</evidence>
<dbReference type="InterPro" id="IPR014284">
    <property type="entry name" value="RNA_pol_sigma-70_dom"/>
</dbReference>
<comment type="caution">
    <text evidence="9">The sequence shown here is derived from an EMBL/GenBank/DDBJ whole genome shotgun (WGS) entry which is preliminary data.</text>
</comment>
<dbReference type="AlphaFoldDB" id="A0A9W6RQ01"/>
<dbReference type="Pfam" id="PF04542">
    <property type="entry name" value="Sigma70_r2"/>
    <property type="match status" value="1"/>
</dbReference>
<dbReference type="InterPro" id="IPR039425">
    <property type="entry name" value="RNA_pol_sigma-70-like"/>
</dbReference>
<gene>
    <name evidence="9" type="ORF">Airi01_086030</name>
</gene>
<keyword evidence="2" id="KW-0805">Transcription regulation</keyword>
<dbReference type="GO" id="GO:0016987">
    <property type="term" value="F:sigma factor activity"/>
    <property type="evidence" value="ECO:0007669"/>
    <property type="project" value="UniProtKB-KW"/>
</dbReference>
<dbReference type="Gene3D" id="1.10.1740.10">
    <property type="match status" value="1"/>
</dbReference>
<proteinExistence type="inferred from homology"/>
<dbReference type="Proteomes" id="UP001165135">
    <property type="component" value="Unassembled WGS sequence"/>
</dbReference>
<evidence type="ECO:0000256" key="6">
    <source>
        <dbReference type="SAM" id="MobiDB-lite"/>
    </source>
</evidence>
<reference evidence="9" key="1">
    <citation type="submission" date="2023-03" db="EMBL/GenBank/DDBJ databases">
        <title>Actinoallomurus iriomotensis NBRC 103681.</title>
        <authorList>
            <person name="Ichikawa N."/>
            <person name="Sato H."/>
            <person name="Tonouchi N."/>
        </authorList>
    </citation>
    <scope>NUCLEOTIDE SEQUENCE</scope>
    <source>
        <strain evidence="9">NBRC 103681</strain>
    </source>
</reference>
<evidence type="ECO:0000256" key="4">
    <source>
        <dbReference type="ARBA" id="ARBA00023125"/>
    </source>
</evidence>
<evidence type="ECO:0000313" key="10">
    <source>
        <dbReference type="Proteomes" id="UP001165135"/>
    </source>
</evidence>
<evidence type="ECO:0000256" key="1">
    <source>
        <dbReference type="ARBA" id="ARBA00010641"/>
    </source>
</evidence>
<keyword evidence="3" id="KW-0731">Sigma factor</keyword>
<keyword evidence="5" id="KW-0804">Transcription</keyword>
<dbReference type="Gene3D" id="1.10.10.10">
    <property type="entry name" value="Winged helix-like DNA-binding domain superfamily/Winged helix DNA-binding domain"/>
    <property type="match status" value="1"/>
</dbReference>
<evidence type="ECO:0000256" key="5">
    <source>
        <dbReference type="ARBA" id="ARBA00023163"/>
    </source>
</evidence>
<dbReference type="NCBIfam" id="TIGR02937">
    <property type="entry name" value="sigma70-ECF"/>
    <property type="match status" value="1"/>
</dbReference>
<evidence type="ECO:0000259" key="8">
    <source>
        <dbReference type="Pfam" id="PF08281"/>
    </source>
</evidence>
<dbReference type="Pfam" id="PF08281">
    <property type="entry name" value="Sigma70_r4_2"/>
    <property type="match status" value="1"/>
</dbReference>
<dbReference type="RefSeq" id="WP_285633122.1">
    <property type="nucleotide sequence ID" value="NZ_BSTJ01000014.1"/>
</dbReference>
<feature type="region of interest" description="Disordered" evidence="6">
    <location>
        <begin position="1"/>
        <end position="61"/>
    </location>
</feature>
<dbReference type="GO" id="GO:0006352">
    <property type="term" value="P:DNA-templated transcription initiation"/>
    <property type="evidence" value="ECO:0007669"/>
    <property type="project" value="InterPro"/>
</dbReference>
<name>A0A9W6RQ01_9ACTN</name>
<evidence type="ECO:0000256" key="2">
    <source>
        <dbReference type="ARBA" id="ARBA00023015"/>
    </source>
</evidence>
<dbReference type="GO" id="GO:0003677">
    <property type="term" value="F:DNA binding"/>
    <property type="evidence" value="ECO:0007669"/>
    <property type="project" value="UniProtKB-KW"/>
</dbReference>
<evidence type="ECO:0000256" key="3">
    <source>
        <dbReference type="ARBA" id="ARBA00023082"/>
    </source>
</evidence>
<dbReference type="PANTHER" id="PTHR43133">
    <property type="entry name" value="RNA POLYMERASE ECF-TYPE SIGMA FACTO"/>
    <property type="match status" value="1"/>
</dbReference>
<dbReference type="EMBL" id="BSTJ01000014">
    <property type="protein sequence ID" value="GLY80336.1"/>
    <property type="molecule type" value="Genomic_DNA"/>
</dbReference>
<dbReference type="SUPFAM" id="SSF88946">
    <property type="entry name" value="Sigma2 domain of RNA polymerase sigma factors"/>
    <property type="match status" value="1"/>
</dbReference>
<keyword evidence="4" id="KW-0238">DNA-binding</keyword>
<dbReference type="InterPro" id="IPR036388">
    <property type="entry name" value="WH-like_DNA-bd_sf"/>
</dbReference>
<feature type="domain" description="RNA polymerase sigma factor 70 region 4 type 2" evidence="8">
    <location>
        <begin position="165"/>
        <end position="217"/>
    </location>
</feature>
<dbReference type="PANTHER" id="PTHR43133:SF52">
    <property type="entry name" value="ECF RNA POLYMERASE SIGMA FACTOR SIGL"/>
    <property type="match status" value="1"/>
</dbReference>